<reference evidence="1" key="1">
    <citation type="submission" date="2022-11" db="EMBL/GenBank/DDBJ databases">
        <title>Genome Sequence of Boeremia exigua.</title>
        <authorList>
            <person name="Buettner E."/>
        </authorList>
    </citation>
    <scope>NUCLEOTIDE SEQUENCE</scope>
    <source>
        <strain evidence="1">CU02</strain>
    </source>
</reference>
<protein>
    <submittedName>
        <fullName evidence="1">Uncharacterized protein</fullName>
    </submittedName>
</protein>
<dbReference type="EMBL" id="JAPHNI010000014">
    <property type="protein sequence ID" value="KAJ8118605.1"/>
    <property type="molecule type" value="Genomic_DNA"/>
</dbReference>
<evidence type="ECO:0000313" key="1">
    <source>
        <dbReference type="EMBL" id="KAJ8118605.1"/>
    </source>
</evidence>
<gene>
    <name evidence="1" type="ORF">OPT61_g430</name>
</gene>
<sequence length="473" mass="50409">MNNIDGSDRHLKTEEAPPPSLLAIVLDTNPHAWAHLSSTLSLSAALANILIFINAHLASGNANEVAVIASHSHKTSFLYPTKASPQSRQNGETNGAVGMNGSGAGRSDQDSPNKYRPFAVVESTILQNFAKLLDETNEGHLAATPTTLIGGALSLALTYISKSTILHAPVASGTENSMAALADAENIHIDRVSLTSRILVVSVSGDLANQYIPVMNSIFAAQRKKIPIDILKLAGDTVLLQQASDATGGVYMKPERSEGLLQYLMMAFLPDVTARASLVVPSAGGVDFRAACFCHRNVVDIGFVCSVCLSIFCNPNLPDNLCLTCGSYLSLRAALTNPPALIPKKKKKKRKAGTDTATPGGTTPLLSAQGCITLVTRTTKDPEHLATTAHSSLHRIGQSPWYHDIALRAAIAQPSSLENIGTAEHTEYVMTSYGAVFVNIFQGPRPCHIILHTIQGAQNQWSVTKEVAKHMAR</sequence>
<comment type="caution">
    <text evidence="1">The sequence shown here is derived from an EMBL/GenBank/DDBJ whole genome shotgun (WGS) entry which is preliminary data.</text>
</comment>
<organism evidence="1 2">
    <name type="scientific">Boeremia exigua</name>
    <dbReference type="NCBI Taxonomy" id="749465"/>
    <lineage>
        <taxon>Eukaryota</taxon>
        <taxon>Fungi</taxon>
        <taxon>Dikarya</taxon>
        <taxon>Ascomycota</taxon>
        <taxon>Pezizomycotina</taxon>
        <taxon>Dothideomycetes</taxon>
        <taxon>Pleosporomycetidae</taxon>
        <taxon>Pleosporales</taxon>
        <taxon>Pleosporineae</taxon>
        <taxon>Didymellaceae</taxon>
        <taxon>Boeremia</taxon>
    </lineage>
</organism>
<name>A0ACC2ITT2_9PLEO</name>
<proteinExistence type="predicted"/>
<dbReference type="Proteomes" id="UP001153331">
    <property type="component" value="Unassembled WGS sequence"/>
</dbReference>
<accession>A0ACC2ITT2</accession>
<keyword evidence="2" id="KW-1185">Reference proteome</keyword>
<evidence type="ECO:0000313" key="2">
    <source>
        <dbReference type="Proteomes" id="UP001153331"/>
    </source>
</evidence>